<evidence type="ECO:0000313" key="2">
    <source>
        <dbReference type="EMBL" id="SDI45534.1"/>
    </source>
</evidence>
<keyword evidence="1" id="KW-0175">Coiled coil</keyword>
<feature type="coiled-coil region" evidence="1">
    <location>
        <begin position="621"/>
        <end position="648"/>
    </location>
</feature>
<evidence type="ECO:0000313" key="3">
    <source>
        <dbReference type="Proteomes" id="UP000183263"/>
    </source>
</evidence>
<sequence length="795" mass="88442">MSVHPGQFRLARVQVVNWGTLHGYRDIPVARRGFLITGSSGSGKSTLIDAVSAVLMPGDRVQFNAAAQESGKSGRNLVSYLRGAWRREAGTETDGLVASYLREGATWSAIVLTYRSGDDHPPVTLVKLMHLARGRNAVSDITHLHVILDDELDARDLEAFTGRGIDNRAIRRRWPSASVNPSYAPFARSFRSKLGIESEAAQRLLHRTLSAKSLGSLDQLFRDYMLDAPSTIGMADRAVGQFHDLREAHRVVVDAREQIEALTPLDQLSVARRSTSAALSDTDDELSHLDAVRAQRSLELLLDEQAELAARTALLDESAREAEEAARRAREHTLDLRVRLEGIDGGRLSTLQAQRDAEARVVAQVRLRRDRVIEAVSVWQGSPPASAEDFLSLRSDLEDQLAQSSSGHEERRRDVYEISHRRAEQIRARERAIADREALAHRTSNIDPSLLRVRELVCSATGLTEDQLPFAGELIAVRDEYTDWSGPIERVLGGLARTLLVPETLYRAASSAVDGAHLGTRLVYRRIRTGDDAPTPQSGVQSLVRRLDVAEGPFARWIHRHLAEQYDYACVETAEDFPDHRRAVSRGGQVKHSAERHEKDDRRHIDDRSRWALGFDNEPKLTDLRRRIDELEKDISGLTARLEDLDRRDQSVAHQNRAAQTVLDAQWSDIDLASAEAALAAVESRLTHWQQDNPEHEALRHAVSAANTAEAEAAKAHASAESLLVAHRKHYSDVETRIAEAQGAATAPVPEEVAARIDSRLARVSRRMTATSIDGAMYKVQQQITAENRRAREEL</sequence>
<dbReference type="RefSeq" id="WP_246442725.1">
    <property type="nucleotide sequence ID" value="NZ_CP048813.1"/>
</dbReference>
<keyword evidence="3" id="KW-1185">Reference proteome</keyword>
<dbReference type="Gene3D" id="3.40.50.300">
    <property type="entry name" value="P-loop containing nucleotide triphosphate hydrolases"/>
    <property type="match status" value="1"/>
</dbReference>
<dbReference type="InterPro" id="IPR027417">
    <property type="entry name" value="P-loop_NTPase"/>
</dbReference>
<proteinExistence type="predicted"/>
<name>A0A1G8KQ29_9NOCA</name>
<dbReference type="AlphaFoldDB" id="A0A1G8KQ29"/>
<accession>A0A1G8KQ29</accession>
<evidence type="ECO:0000256" key="1">
    <source>
        <dbReference type="SAM" id="Coils"/>
    </source>
</evidence>
<dbReference type="Pfam" id="PF13555">
    <property type="entry name" value="AAA_29"/>
    <property type="match status" value="1"/>
</dbReference>
<reference evidence="2 3" key="1">
    <citation type="submission" date="2016-10" db="EMBL/GenBank/DDBJ databases">
        <authorList>
            <person name="de Groot N.N."/>
        </authorList>
    </citation>
    <scope>NUCLEOTIDE SEQUENCE [LARGE SCALE GENOMIC DNA]</scope>
    <source>
        <strain evidence="2 3">DSM 44892</strain>
    </source>
</reference>
<dbReference type="EMBL" id="FNDN01000007">
    <property type="protein sequence ID" value="SDI45534.1"/>
    <property type="molecule type" value="Genomic_DNA"/>
</dbReference>
<organism evidence="2 3">
    <name type="scientific">Rhodococcus triatomae</name>
    <dbReference type="NCBI Taxonomy" id="300028"/>
    <lineage>
        <taxon>Bacteria</taxon>
        <taxon>Bacillati</taxon>
        <taxon>Actinomycetota</taxon>
        <taxon>Actinomycetes</taxon>
        <taxon>Mycobacteriales</taxon>
        <taxon>Nocardiaceae</taxon>
        <taxon>Rhodococcus</taxon>
    </lineage>
</organism>
<dbReference type="SUPFAM" id="SSF52540">
    <property type="entry name" value="P-loop containing nucleoside triphosphate hydrolases"/>
    <property type="match status" value="1"/>
</dbReference>
<dbReference type="CDD" id="cd00267">
    <property type="entry name" value="ABC_ATPase"/>
    <property type="match status" value="1"/>
</dbReference>
<protein>
    <submittedName>
        <fullName evidence="2">Uncharacterized protein YPO0396</fullName>
    </submittedName>
</protein>
<dbReference type="Proteomes" id="UP000183263">
    <property type="component" value="Unassembled WGS sequence"/>
</dbReference>
<gene>
    <name evidence="2" type="ORF">SAMN05444695_107222</name>
</gene>